<evidence type="ECO:0008006" key="2">
    <source>
        <dbReference type="Google" id="ProtNLM"/>
    </source>
</evidence>
<proteinExistence type="predicted"/>
<dbReference type="EMBL" id="MH281629">
    <property type="protein sequence ID" value="AYR06329.1"/>
    <property type="molecule type" value="Genomic_DNA"/>
</dbReference>
<dbReference type="InterPro" id="IPR002800">
    <property type="entry name" value="Rv2949c-like"/>
</dbReference>
<name>A0A3G3MHM2_9FLOR</name>
<evidence type="ECO:0000313" key="1">
    <source>
        <dbReference type="EMBL" id="AYR06329.1"/>
    </source>
</evidence>
<dbReference type="Gene3D" id="3.40.1410.10">
    <property type="entry name" value="Chorismate lyase-like"/>
    <property type="match status" value="1"/>
</dbReference>
<gene>
    <name evidence="1" type="primary">ycf21</name>
</gene>
<dbReference type="AlphaFoldDB" id="A0A3G3MHM2"/>
<geneLocation type="plastid" evidence="1"/>
<dbReference type="InterPro" id="IPR028978">
    <property type="entry name" value="Chorismate_lyase_/UTRA_dom_sf"/>
</dbReference>
<reference evidence="1" key="1">
    <citation type="journal article" date="2018" name="Genome Biol. Evol.">
        <title>Mitochondrial and Plastid Genomes from Coralline Red Algae Provide Insights into the Incongruent Evolutionary Histories of Organelles.</title>
        <authorList>
            <person name="Lee J."/>
            <person name="Song H.J."/>
            <person name="In Park S."/>
            <person name="Lee Y.M."/>
            <person name="Jeong S.Y."/>
            <person name="Oh Cho T."/>
            <person name="Kim J.H."/>
            <person name="Choi H.G."/>
            <person name="Choi C.G."/>
            <person name="Nelson W.A."/>
            <person name="Fredericq S."/>
            <person name="Bhattacharya D."/>
            <person name="Su Yoon H."/>
        </authorList>
    </citation>
    <scope>NUCLEOTIDE SEQUENCE</scope>
</reference>
<accession>A0A3G3MHM2</accession>
<dbReference type="SUPFAM" id="SSF64288">
    <property type="entry name" value="Chorismate lyase-like"/>
    <property type="match status" value="1"/>
</dbReference>
<dbReference type="Pfam" id="PF01947">
    <property type="entry name" value="Rv2949c-like"/>
    <property type="match status" value="1"/>
</dbReference>
<sequence length="175" mass="20917">MTLRKHFISFYIINRSNLSKNLHNIPITWRLIIIGQGSFTQNLNSITGEKIYVELVSQKVKINRLNPLTNHTIRRVWIKNKQGNKLAFAESYWNQSDRFFANLTSEQPIGKSLIEFETDFYKEIQQIEYGHSYLLEKAFRTQEPIWSRKYSIWHDSRPIATIREFFSNELIKYLI</sequence>
<keyword evidence="1" id="KW-0934">Plastid</keyword>
<organism evidence="1">
    <name type="scientific">Renouxia sp</name>
    <dbReference type="NCBI Taxonomy" id="2485823"/>
    <lineage>
        <taxon>Eukaryota</taxon>
        <taxon>Rhodophyta</taxon>
        <taxon>Florideophyceae</taxon>
        <taxon>Corallinophycidae</taxon>
        <taxon>Rhodogorgonales</taxon>
        <taxon>Rhodogorgonaceae</taxon>
        <taxon>Renouxia</taxon>
    </lineage>
</organism>
<protein>
    <recommendedName>
        <fullName evidence="2">Chorismate lyase</fullName>
    </recommendedName>
</protein>